<gene>
    <name evidence="1" type="ORF">S01H4_47261</name>
</gene>
<reference evidence="1" key="1">
    <citation type="journal article" date="2014" name="Front. Microbiol.">
        <title>High frequency of phylogenetically diverse reductive dehalogenase-homologous genes in deep subseafloor sedimentary metagenomes.</title>
        <authorList>
            <person name="Kawai M."/>
            <person name="Futagami T."/>
            <person name="Toyoda A."/>
            <person name="Takaki Y."/>
            <person name="Nishi S."/>
            <person name="Hori S."/>
            <person name="Arai W."/>
            <person name="Tsubouchi T."/>
            <person name="Morono Y."/>
            <person name="Uchiyama I."/>
            <person name="Ito T."/>
            <person name="Fujiyama A."/>
            <person name="Inagaki F."/>
            <person name="Takami H."/>
        </authorList>
    </citation>
    <scope>NUCLEOTIDE SEQUENCE</scope>
    <source>
        <strain evidence="1">Expedition CK06-06</strain>
    </source>
</reference>
<comment type="caution">
    <text evidence="1">The sequence shown here is derived from an EMBL/GenBank/DDBJ whole genome shotgun (WGS) entry which is preliminary data.</text>
</comment>
<protein>
    <submittedName>
        <fullName evidence="1">Uncharacterized protein</fullName>
    </submittedName>
</protein>
<accession>X1BP95</accession>
<evidence type="ECO:0000313" key="1">
    <source>
        <dbReference type="EMBL" id="GAG97734.1"/>
    </source>
</evidence>
<dbReference type="EMBL" id="BART01026506">
    <property type="protein sequence ID" value="GAG97734.1"/>
    <property type="molecule type" value="Genomic_DNA"/>
</dbReference>
<name>X1BP95_9ZZZZ</name>
<sequence>MKDKPEPLLAKFLDEPEVWVDRFCENCGKAFRTKQFMKKYFCTECYLGIFK</sequence>
<dbReference type="AlphaFoldDB" id="X1BP95"/>
<proteinExistence type="predicted"/>
<organism evidence="1">
    <name type="scientific">marine sediment metagenome</name>
    <dbReference type="NCBI Taxonomy" id="412755"/>
    <lineage>
        <taxon>unclassified sequences</taxon>
        <taxon>metagenomes</taxon>
        <taxon>ecological metagenomes</taxon>
    </lineage>
</organism>